<dbReference type="Pfam" id="PF04965">
    <property type="entry name" value="GPW_gp25"/>
    <property type="match status" value="1"/>
</dbReference>
<protein>
    <recommendedName>
        <fullName evidence="1">IraD/Gp25-like domain-containing protein</fullName>
    </recommendedName>
</protein>
<evidence type="ECO:0000313" key="3">
    <source>
        <dbReference type="Proteomes" id="UP000243374"/>
    </source>
</evidence>
<accession>A0A662Z5V5</accession>
<dbReference type="AlphaFoldDB" id="A0A662Z5V5"/>
<evidence type="ECO:0000313" key="2">
    <source>
        <dbReference type="EMBL" id="SFJ74026.1"/>
    </source>
</evidence>
<dbReference type="Gene3D" id="3.10.450.40">
    <property type="match status" value="1"/>
</dbReference>
<dbReference type="InterPro" id="IPR007048">
    <property type="entry name" value="IraD/Gp25-like"/>
</dbReference>
<feature type="domain" description="IraD/Gp25-like" evidence="1">
    <location>
        <begin position="20"/>
        <end position="106"/>
    </location>
</feature>
<dbReference type="Proteomes" id="UP000243374">
    <property type="component" value="Unassembled WGS sequence"/>
</dbReference>
<dbReference type="EMBL" id="FOSF01000001">
    <property type="protein sequence ID" value="SFJ74026.1"/>
    <property type="molecule type" value="Genomic_DNA"/>
</dbReference>
<dbReference type="OrthoDB" id="1524306at2"/>
<evidence type="ECO:0000259" key="1">
    <source>
        <dbReference type="Pfam" id="PF04965"/>
    </source>
</evidence>
<keyword evidence="3" id="KW-1185">Reference proteome</keyword>
<proteinExistence type="predicted"/>
<sequence length="109" mass="12114">MSSTLIVTTENKLNLAPKNEREEIYQNVATILKTIQGSVPLDRDFGVDGSYIDLPMPIAKGQWQAEIIDAIERDEPRVRVLSVVFKENSIDAMDGILSPVVTVEIITND</sequence>
<reference evidence="2 3" key="1">
    <citation type="submission" date="2016-10" db="EMBL/GenBank/DDBJ databases">
        <authorList>
            <person name="Varghese N."/>
            <person name="Submissions S."/>
        </authorList>
    </citation>
    <scope>NUCLEOTIDE SEQUENCE [LARGE SCALE GENOMIC DNA]</scope>
    <source>
        <strain evidence="2 3">22B</strain>
    </source>
</reference>
<name>A0A662Z5V5_9GAMM</name>
<organism evidence="2 3">
    <name type="scientific">Succinivibrio dextrinosolvens</name>
    <dbReference type="NCBI Taxonomy" id="83771"/>
    <lineage>
        <taxon>Bacteria</taxon>
        <taxon>Pseudomonadati</taxon>
        <taxon>Pseudomonadota</taxon>
        <taxon>Gammaproteobacteria</taxon>
        <taxon>Aeromonadales</taxon>
        <taxon>Succinivibrionaceae</taxon>
        <taxon>Succinivibrio</taxon>
    </lineage>
</organism>
<dbReference type="RefSeq" id="WP_074837941.1">
    <property type="nucleotide sequence ID" value="NZ_CP047056.1"/>
</dbReference>
<gene>
    <name evidence="2" type="ORF">SAMN04487865_1001106</name>
</gene>
<dbReference type="SUPFAM" id="SSF160719">
    <property type="entry name" value="gpW/gp25-like"/>
    <property type="match status" value="1"/>
</dbReference>